<evidence type="ECO:0000313" key="2">
    <source>
        <dbReference type="Proteomes" id="UP000323505"/>
    </source>
</evidence>
<proteinExistence type="predicted"/>
<dbReference type="EMBL" id="VSRQ01000009">
    <property type="protein sequence ID" value="TYK44037.1"/>
    <property type="molecule type" value="Genomic_DNA"/>
</dbReference>
<evidence type="ECO:0000313" key="1">
    <source>
        <dbReference type="EMBL" id="TYK44037.1"/>
    </source>
</evidence>
<sequence length="223" mass="24221">MSEWIVDGSGITAPTSEALLDAVRHGAVRRAPRHRLAVRLLEMVIHENRRWFGEAAVRVDVLVVHGGTTTAEYAPTTFSFPRVSDGDRLPIGDGGLLLFHGRPKWFLSMFVAVSRDKPQASPLAELVQDVVTSEPATTLQTQALALATGVPDPQMLAMAWQSALLVGDSMLNALRRETGASIGVYRDSWLRGKDGWGVGRHPASGLLTAKDLAFAFEIVEEPE</sequence>
<name>A0A5D3F4V5_9ACTN</name>
<protein>
    <submittedName>
        <fullName evidence="1">Uncharacterized protein</fullName>
    </submittedName>
</protein>
<organism evidence="1 2">
    <name type="scientific">Actinomadura decatromicini</name>
    <dbReference type="NCBI Taxonomy" id="2604572"/>
    <lineage>
        <taxon>Bacteria</taxon>
        <taxon>Bacillati</taxon>
        <taxon>Actinomycetota</taxon>
        <taxon>Actinomycetes</taxon>
        <taxon>Streptosporangiales</taxon>
        <taxon>Thermomonosporaceae</taxon>
        <taxon>Actinomadura</taxon>
    </lineage>
</organism>
<dbReference type="AlphaFoldDB" id="A0A5D3F4V5"/>
<comment type="caution">
    <text evidence="1">The sequence shown here is derived from an EMBL/GenBank/DDBJ whole genome shotgun (WGS) entry which is preliminary data.</text>
</comment>
<gene>
    <name evidence="1" type="ORF">FXF68_35555</name>
</gene>
<reference evidence="1 2" key="1">
    <citation type="submission" date="2019-08" db="EMBL/GenBank/DDBJ databases">
        <title>Actinomadura sp. nov. CYP1-5 isolated from mountain soil.</title>
        <authorList>
            <person name="Songsumanus A."/>
            <person name="Kuncharoen N."/>
            <person name="Kudo T."/>
            <person name="Yuki M."/>
            <person name="Igarashi Y."/>
            <person name="Tanasupawat S."/>
        </authorList>
    </citation>
    <scope>NUCLEOTIDE SEQUENCE [LARGE SCALE GENOMIC DNA]</scope>
    <source>
        <strain evidence="1 2">CYP1-5</strain>
    </source>
</reference>
<accession>A0A5D3F4V5</accession>
<keyword evidence="2" id="KW-1185">Reference proteome</keyword>
<dbReference type="Proteomes" id="UP000323505">
    <property type="component" value="Unassembled WGS sequence"/>
</dbReference>
<dbReference type="RefSeq" id="WP_148767219.1">
    <property type="nucleotide sequence ID" value="NZ_VSRQ01000009.1"/>
</dbReference>